<evidence type="ECO:0000313" key="3">
    <source>
        <dbReference type="EMBL" id="OCX70666.1"/>
    </source>
</evidence>
<dbReference type="EMBL" id="LWRY01000244">
    <property type="protein sequence ID" value="OCX68910.1"/>
    <property type="molecule type" value="Genomic_DNA"/>
</dbReference>
<dbReference type="AlphaFoldDB" id="A0A1C2I7Z7"/>
<protein>
    <submittedName>
        <fullName evidence="3">Carboxymuconolactone decarboxylase</fullName>
    </submittedName>
</protein>
<reference evidence="3 4" key="1">
    <citation type="journal article" date="2016" name="Int. J. Mol. Sci.">
        <title>Comparative genomics of the extreme acidophile Acidithiobacillus thiooxidans reveals intraspecific divergence and niche adaptation.</title>
        <authorList>
            <person name="Zhang X."/>
            <person name="Feng X."/>
            <person name="Tao J."/>
            <person name="Ma L."/>
            <person name="Xiao Y."/>
            <person name="Liang Y."/>
            <person name="Liu X."/>
            <person name="Yin H."/>
        </authorList>
    </citation>
    <scope>NUCLEOTIDE SEQUENCE [LARGE SCALE GENOMIC DNA]</scope>
    <source>
        <strain evidence="3 4">A02</strain>
        <strain evidence="2">DXS-W</strain>
    </source>
</reference>
<comment type="caution">
    <text evidence="3">The sequence shown here is derived from an EMBL/GenBank/DDBJ whole genome shotgun (WGS) entry which is preliminary data.</text>
</comment>
<dbReference type="RefSeq" id="WP_024894582.1">
    <property type="nucleotide sequence ID" value="NZ_DAIAWO010000101.1"/>
</dbReference>
<name>A0A1C2I7Z7_ACITH</name>
<dbReference type="Pfam" id="PF02627">
    <property type="entry name" value="CMD"/>
    <property type="match status" value="1"/>
</dbReference>
<evidence type="ECO:0000313" key="2">
    <source>
        <dbReference type="EMBL" id="OCX68910.1"/>
    </source>
</evidence>
<gene>
    <name evidence="2" type="ORF">A6M23_16840</name>
    <name evidence="3" type="ORF">A6P07_13815</name>
</gene>
<organism evidence="3 4">
    <name type="scientific">Acidithiobacillus thiooxidans</name>
    <name type="common">Thiobacillus thiooxidans</name>
    <dbReference type="NCBI Taxonomy" id="930"/>
    <lineage>
        <taxon>Bacteria</taxon>
        <taxon>Pseudomonadati</taxon>
        <taxon>Pseudomonadota</taxon>
        <taxon>Acidithiobacillia</taxon>
        <taxon>Acidithiobacillales</taxon>
        <taxon>Acidithiobacillaceae</taxon>
        <taxon>Acidithiobacillus</taxon>
    </lineage>
</organism>
<accession>A0A1C2I7Z7</accession>
<dbReference type="InterPro" id="IPR029032">
    <property type="entry name" value="AhpD-like"/>
</dbReference>
<dbReference type="STRING" id="930.GCA_002079865_01873"/>
<dbReference type="InterPro" id="IPR003779">
    <property type="entry name" value="CMD-like"/>
</dbReference>
<evidence type="ECO:0000313" key="4">
    <source>
        <dbReference type="Proteomes" id="UP000094893"/>
    </source>
</evidence>
<dbReference type="eggNOG" id="COG0599">
    <property type="taxonomic scope" value="Bacteria"/>
</dbReference>
<dbReference type="GO" id="GO:0051920">
    <property type="term" value="F:peroxiredoxin activity"/>
    <property type="evidence" value="ECO:0007669"/>
    <property type="project" value="InterPro"/>
</dbReference>
<dbReference type="SUPFAM" id="SSF69118">
    <property type="entry name" value="AhpD-like"/>
    <property type="match status" value="1"/>
</dbReference>
<dbReference type="GeneID" id="60696351"/>
<dbReference type="OrthoDB" id="32395at2"/>
<feature type="domain" description="Carboxymuconolactone decarboxylase-like" evidence="1">
    <location>
        <begin position="45"/>
        <end position="104"/>
    </location>
</feature>
<evidence type="ECO:0000259" key="1">
    <source>
        <dbReference type="Pfam" id="PF02627"/>
    </source>
</evidence>
<dbReference type="EMBL" id="LWSA01000192">
    <property type="protein sequence ID" value="OCX70666.1"/>
    <property type="molecule type" value="Genomic_DNA"/>
</dbReference>
<sequence length="124" mass="13405">MSNTTTPTAHELLAKMRAGMGRVPAAIEKSTVVDESLIQEHMRSRMYAMPQEGALDEQTRVLVYLAAALAGSSPACVRAMSDKIALQGIPKDKVLETVRIVRFAMATKMIGDAEPIFDALTGLE</sequence>
<proteinExistence type="predicted"/>
<dbReference type="Gene3D" id="1.20.1290.10">
    <property type="entry name" value="AhpD-like"/>
    <property type="match status" value="1"/>
</dbReference>
<dbReference type="Proteomes" id="UP000095008">
    <property type="component" value="Unassembled WGS sequence"/>
</dbReference>
<dbReference type="Proteomes" id="UP000094893">
    <property type="component" value="Unassembled WGS sequence"/>
</dbReference>
<evidence type="ECO:0000313" key="5">
    <source>
        <dbReference type="Proteomes" id="UP000095008"/>
    </source>
</evidence>
<keyword evidence="5" id="KW-1185">Reference proteome</keyword>